<dbReference type="OrthoDB" id="9977870at2759"/>
<gene>
    <name evidence="2" type="ORF">pdam_00011025</name>
</gene>
<comment type="caution">
    <text evidence="2">The sequence shown here is derived from an EMBL/GenBank/DDBJ whole genome shotgun (WGS) entry which is preliminary data.</text>
</comment>
<dbReference type="CDD" id="cd02801">
    <property type="entry name" value="DUS_like_FMN"/>
    <property type="match status" value="1"/>
</dbReference>
<feature type="non-terminal residue" evidence="2">
    <location>
        <position position="1"/>
    </location>
</feature>
<evidence type="ECO:0000313" key="3">
    <source>
        <dbReference type="Proteomes" id="UP000275408"/>
    </source>
</evidence>
<dbReference type="AlphaFoldDB" id="A0A3M6TXB9"/>
<dbReference type="Proteomes" id="UP000275408">
    <property type="component" value="Unassembled WGS sequence"/>
</dbReference>
<dbReference type="GO" id="GO:0017150">
    <property type="term" value="F:tRNA dihydrouridine synthase activity"/>
    <property type="evidence" value="ECO:0007669"/>
    <property type="project" value="TreeGrafter"/>
</dbReference>
<dbReference type="EMBL" id="RCHS01002741">
    <property type="protein sequence ID" value="RMX45909.1"/>
    <property type="molecule type" value="Genomic_DNA"/>
</dbReference>
<reference evidence="2 3" key="1">
    <citation type="journal article" date="2018" name="Sci. Rep.">
        <title>Comparative analysis of the Pocillopora damicornis genome highlights role of immune system in coral evolution.</title>
        <authorList>
            <person name="Cunning R."/>
            <person name="Bay R.A."/>
            <person name="Gillette P."/>
            <person name="Baker A.C."/>
            <person name="Traylor-Knowles N."/>
        </authorList>
    </citation>
    <scope>NUCLEOTIDE SEQUENCE [LARGE SCALE GENOMIC DNA]</scope>
    <source>
        <strain evidence="2">RSMAS</strain>
        <tissue evidence="2">Whole animal</tissue>
    </source>
</reference>
<protein>
    <recommendedName>
        <fullName evidence="1">DUS-like FMN-binding domain-containing protein</fullName>
    </recommendedName>
</protein>
<dbReference type="STRING" id="46731.A0A3M6TXB9"/>
<dbReference type="Gene3D" id="3.20.20.70">
    <property type="entry name" value="Aldolase class I"/>
    <property type="match status" value="2"/>
</dbReference>
<feature type="domain" description="DUS-like FMN-binding" evidence="1">
    <location>
        <begin position="148"/>
        <end position="234"/>
    </location>
</feature>
<dbReference type="InterPro" id="IPR035587">
    <property type="entry name" value="DUS-like_FMN-bd"/>
</dbReference>
<organism evidence="2 3">
    <name type="scientific">Pocillopora damicornis</name>
    <name type="common">Cauliflower coral</name>
    <name type="synonym">Millepora damicornis</name>
    <dbReference type="NCBI Taxonomy" id="46731"/>
    <lineage>
        <taxon>Eukaryota</taxon>
        <taxon>Metazoa</taxon>
        <taxon>Cnidaria</taxon>
        <taxon>Anthozoa</taxon>
        <taxon>Hexacorallia</taxon>
        <taxon>Scleractinia</taxon>
        <taxon>Astrocoeniina</taxon>
        <taxon>Pocilloporidae</taxon>
        <taxon>Pocillopora</taxon>
    </lineage>
</organism>
<evidence type="ECO:0000259" key="1">
    <source>
        <dbReference type="Pfam" id="PF01207"/>
    </source>
</evidence>
<evidence type="ECO:0000313" key="2">
    <source>
        <dbReference type="EMBL" id="RMX45909.1"/>
    </source>
</evidence>
<dbReference type="SUPFAM" id="SSF51395">
    <property type="entry name" value="FMN-linked oxidoreductases"/>
    <property type="match status" value="1"/>
</dbReference>
<dbReference type="PANTHER" id="PTHR11082">
    <property type="entry name" value="TRNA-DIHYDROURIDINE SYNTHASE"/>
    <property type="match status" value="1"/>
</dbReference>
<dbReference type="PANTHER" id="PTHR11082:SF31">
    <property type="entry name" value="TRNA-DIHYDROURIDINE(20A_20B) SYNTHASE [NAD(P)+]-LIKE"/>
    <property type="match status" value="1"/>
</dbReference>
<accession>A0A3M6TXB9</accession>
<dbReference type="Pfam" id="PF01207">
    <property type="entry name" value="Dus"/>
    <property type="match status" value="2"/>
</dbReference>
<sequence length="239" mass="26242">CLSRIACRVSFIMADGDEESEEDGEVSFKKPLELFEQKKIVRICAPMVRYSKLPFRTLVRRYGCDLAYTPMIVSDSFVKSVKARDMEFTTNAGDRPLIVQFAANNAKDFADAAEIVAPFSDGVDLNCGCPQRMKSLEVWVLSLGGIAIQESVLIPVVANGDIKTESDVINVHEKTGVGGVMAARGILNNPAMFAGYQSTPLQCVTDWVDVALSLGTPFTNFHHHLIYMLEKVTTKAGKN</sequence>
<dbReference type="InterPro" id="IPR013785">
    <property type="entry name" value="Aldolase_TIM"/>
</dbReference>
<keyword evidence="3" id="KW-1185">Reference proteome</keyword>
<feature type="domain" description="DUS-like FMN-binding" evidence="1">
    <location>
        <begin position="44"/>
        <end position="132"/>
    </location>
</feature>
<name>A0A3M6TXB9_POCDA</name>
<proteinExistence type="predicted"/>